<evidence type="ECO:0000313" key="3">
    <source>
        <dbReference type="Proteomes" id="UP000438699"/>
    </source>
</evidence>
<accession>A0A6N6N7V5</accession>
<proteinExistence type="predicted"/>
<sequence>MKKRLLAVPFNPDIQKNAEPQDNTTRSNPNTDWMKKFLSFFQKKMPLFTRHLDSLQFHVENAFLVVKPLVWLRPNAPHHDTAISAFRTYNHGNASSLSPLVREPLPDSCQLRVD</sequence>
<feature type="compositionally biased region" description="Polar residues" evidence="1">
    <location>
        <begin position="18"/>
        <end position="30"/>
    </location>
</feature>
<name>A0A6N6N7V5_9BACT</name>
<keyword evidence="3" id="KW-1185">Reference proteome</keyword>
<dbReference type="EMBL" id="WAIE01000001">
    <property type="protein sequence ID" value="KAB1443465.1"/>
    <property type="molecule type" value="Genomic_DNA"/>
</dbReference>
<dbReference type="Proteomes" id="UP000438699">
    <property type="component" value="Unassembled WGS sequence"/>
</dbReference>
<evidence type="ECO:0000256" key="1">
    <source>
        <dbReference type="SAM" id="MobiDB-lite"/>
    </source>
</evidence>
<feature type="region of interest" description="Disordered" evidence="1">
    <location>
        <begin position="8"/>
        <end position="30"/>
    </location>
</feature>
<comment type="caution">
    <text evidence="2">The sequence shown here is derived from an EMBL/GenBank/DDBJ whole genome shotgun (WGS) entry which is preliminary data.</text>
</comment>
<dbReference type="AlphaFoldDB" id="A0A6N6N7V5"/>
<gene>
    <name evidence="2" type="ORF">F8A88_04235</name>
</gene>
<protein>
    <submittedName>
        <fullName evidence="2">Uncharacterized protein</fullName>
    </submittedName>
</protein>
<evidence type="ECO:0000313" key="2">
    <source>
        <dbReference type="EMBL" id="KAB1443465.1"/>
    </source>
</evidence>
<organism evidence="2 3">
    <name type="scientific">Pseudodesulfovibrio senegalensis</name>
    <dbReference type="NCBI Taxonomy" id="1721087"/>
    <lineage>
        <taxon>Bacteria</taxon>
        <taxon>Pseudomonadati</taxon>
        <taxon>Thermodesulfobacteriota</taxon>
        <taxon>Desulfovibrionia</taxon>
        <taxon>Desulfovibrionales</taxon>
        <taxon>Desulfovibrionaceae</taxon>
    </lineage>
</organism>
<reference evidence="2 3" key="1">
    <citation type="journal article" date="2017" name="Int. J. Syst. Evol. Microbiol.">
        <title>Desulfovibrio senegalensis sp. nov., a mesophilic sulfate reducer isolated from marine sediment.</title>
        <authorList>
            <person name="Thioye A."/>
            <person name="Gam Z.B.A."/>
            <person name="Mbengue M."/>
            <person name="Cayol J.L."/>
            <person name="Joseph-Bartoli M."/>
            <person name="Toure-Kane C."/>
            <person name="Labat M."/>
        </authorList>
    </citation>
    <scope>NUCLEOTIDE SEQUENCE [LARGE SCALE GENOMIC DNA]</scope>
    <source>
        <strain evidence="2 3">DSM 101509</strain>
    </source>
</reference>